<organism evidence="2 3">
    <name type="scientific">Choiromyces venosus 120613-1</name>
    <dbReference type="NCBI Taxonomy" id="1336337"/>
    <lineage>
        <taxon>Eukaryota</taxon>
        <taxon>Fungi</taxon>
        <taxon>Dikarya</taxon>
        <taxon>Ascomycota</taxon>
        <taxon>Pezizomycotina</taxon>
        <taxon>Pezizomycetes</taxon>
        <taxon>Pezizales</taxon>
        <taxon>Tuberaceae</taxon>
        <taxon>Choiromyces</taxon>
    </lineage>
</organism>
<proteinExistence type="predicted"/>
<feature type="region of interest" description="Disordered" evidence="1">
    <location>
        <begin position="15"/>
        <end position="58"/>
    </location>
</feature>
<name>A0A3N4JMV8_9PEZI</name>
<evidence type="ECO:0000256" key="1">
    <source>
        <dbReference type="SAM" id="MobiDB-lite"/>
    </source>
</evidence>
<protein>
    <submittedName>
        <fullName evidence="2">Uncharacterized protein</fullName>
    </submittedName>
</protein>
<feature type="compositionally biased region" description="Low complexity" evidence="1">
    <location>
        <begin position="212"/>
        <end position="222"/>
    </location>
</feature>
<dbReference type="Proteomes" id="UP000276215">
    <property type="component" value="Unassembled WGS sequence"/>
</dbReference>
<reference evidence="2 3" key="1">
    <citation type="journal article" date="2018" name="Nat. Ecol. Evol.">
        <title>Pezizomycetes genomes reveal the molecular basis of ectomycorrhizal truffle lifestyle.</title>
        <authorList>
            <person name="Murat C."/>
            <person name="Payen T."/>
            <person name="Noel B."/>
            <person name="Kuo A."/>
            <person name="Morin E."/>
            <person name="Chen J."/>
            <person name="Kohler A."/>
            <person name="Krizsan K."/>
            <person name="Balestrini R."/>
            <person name="Da Silva C."/>
            <person name="Montanini B."/>
            <person name="Hainaut M."/>
            <person name="Levati E."/>
            <person name="Barry K.W."/>
            <person name="Belfiori B."/>
            <person name="Cichocki N."/>
            <person name="Clum A."/>
            <person name="Dockter R.B."/>
            <person name="Fauchery L."/>
            <person name="Guy J."/>
            <person name="Iotti M."/>
            <person name="Le Tacon F."/>
            <person name="Lindquist E.A."/>
            <person name="Lipzen A."/>
            <person name="Malagnac F."/>
            <person name="Mello A."/>
            <person name="Molinier V."/>
            <person name="Miyauchi S."/>
            <person name="Poulain J."/>
            <person name="Riccioni C."/>
            <person name="Rubini A."/>
            <person name="Sitrit Y."/>
            <person name="Splivallo R."/>
            <person name="Traeger S."/>
            <person name="Wang M."/>
            <person name="Zifcakova L."/>
            <person name="Wipf D."/>
            <person name="Zambonelli A."/>
            <person name="Paolocci F."/>
            <person name="Nowrousian M."/>
            <person name="Ottonello S."/>
            <person name="Baldrian P."/>
            <person name="Spatafora J.W."/>
            <person name="Henrissat B."/>
            <person name="Nagy L.G."/>
            <person name="Aury J.M."/>
            <person name="Wincker P."/>
            <person name="Grigoriev I.V."/>
            <person name="Bonfante P."/>
            <person name="Martin F.M."/>
        </authorList>
    </citation>
    <scope>NUCLEOTIDE SEQUENCE [LARGE SCALE GENOMIC DNA]</scope>
    <source>
        <strain evidence="2 3">120613-1</strain>
    </source>
</reference>
<evidence type="ECO:0000313" key="3">
    <source>
        <dbReference type="Proteomes" id="UP000276215"/>
    </source>
</evidence>
<feature type="compositionally biased region" description="Basic and acidic residues" evidence="1">
    <location>
        <begin position="223"/>
        <end position="241"/>
    </location>
</feature>
<evidence type="ECO:0000313" key="2">
    <source>
        <dbReference type="EMBL" id="RPA97760.1"/>
    </source>
</evidence>
<keyword evidence="3" id="KW-1185">Reference proteome</keyword>
<gene>
    <name evidence="2" type="ORF">L873DRAFT_1809183</name>
</gene>
<accession>A0A3N4JMV8</accession>
<feature type="region of interest" description="Disordered" evidence="1">
    <location>
        <begin position="119"/>
        <end position="146"/>
    </location>
</feature>
<feature type="compositionally biased region" description="Basic residues" evidence="1">
    <location>
        <begin position="25"/>
        <end position="41"/>
    </location>
</feature>
<dbReference type="EMBL" id="ML120401">
    <property type="protein sequence ID" value="RPA97760.1"/>
    <property type="molecule type" value="Genomic_DNA"/>
</dbReference>
<feature type="region of interest" description="Disordered" evidence="1">
    <location>
        <begin position="195"/>
        <end position="256"/>
    </location>
</feature>
<dbReference type="AlphaFoldDB" id="A0A3N4JMV8"/>
<feature type="non-terminal residue" evidence="2">
    <location>
        <position position="256"/>
    </location>
</feature>
<sequence length="256" mass="29245">MDTLIIKTGECTITITDTSPEAKPGHRHKHHHGERSKKRNTHNGTSSREYDPGQGHPLTLENLAAHEEGQKSKFIPQLNPQEDDTTAQIGNRYPEEHERHRRRFHNTPRVHAYLQEPRTEIPGPSRRAHGVRERSRTTPRPGVEYVRPGVEHVRPGVEYVAGYGHQSNQYDGRSHGTEYQQERDYHAALHQQDRLDMGQQRPRTNRSRMQESSLSGGQSGTSSEDKPQDPLEWALCRRDTEGQLEMSDDGSSECEV</sequence>
<feature type="compositionally biased region" description="Acidic residues" evidence="1">
    <location>
        <begin position="246"/>
        <end position="256"/>
    </location>
</feature>